<dbReference type="InterPro" id="IPR052058">
    <property type="entry name" value="Alcohol_O-acetyltransferase"/>
</dbReference>
<protein>
    <recommendedName>
        <fullName evidence="1">Condensation domain-containing protein</fullName>
    </recommendedName>
</protein>
<dbReference type="InterPro" id="IPR001242">
    <property type="entry name" value="Condensation_dom"/>
</dbReference>
<dbReference type="PANTHER" id="PTHR28037">
    <property type="entry name" value="ALCOHOL O-ACETYLTRANSFERASE 1-RELATED"/>
    <property type="match status" value="1"/>
</dbReference>
<feature type="domain" description="Condensation" evidence="1">
    <location>
        <begin position="5"/>
        <end position="141"/>
    </location>
</feature>
<sequence length="430" mass="48946">MKRKMLFFERIMYFDGQTPVNCLITARIRGSIAVDDLRAALDKVQAKHPLLRAHVEEEDRQLYFVFDANPPKIPLRIVERQAEGDWLKNTKEEWKKPFDMVNGPLVRMVWIRSDEVSELLLVGHHCACDGASLVSIYKELLLLVDQPDLPLIAYEPFQSLKDLIPKEIFSNVRKGLVIRGKAALARLFFALTSKKAAENPQGEHYLLCSRADEKASTAFADRCKKEGTTPYSAMCVAFMQAFGEVRRTDFKNKMMCPVNIRRYVKSIAPDMIFNYAPTVMLSLSTDQGDDFWGLAKKLKQSMLEEVERLDAYEYLMAAEHLHAAIPKLITLLPRLKGKHDFIFSNVGRLEIQEDYRTFKVESFLSSTTALPWRDSTTIVTTSFRGQIDLAFVSNESFLPYADAVAIRERALHILTDVVEAGMLFESSEGA</sequence>
<dbReference type="GO" id="GO:0003824">
    <property type="term" value="F:catalytic activity"/>
    <property type="evidence" value="ECO:0007669"/>
    <property type="project" value="InterPro"/>
</dbReference>
<evidence type="ECO:0000259" key="1">
    <source>
        <dbReference type="Pfam" id="PF00668"/>
    </source>
</evidence>
<dbReference type="InterPro" id="IPR023213">
    <property type="entry name" value="CAT-like_dom_sf"/>
</dbReference>
<dbReference type="EMBL" id="JACCCW010000002">
    <property type="protein sequence ID" value="NYF79597.1"/>
    <property type="molecule type" value="Genomic_DNA"/>
</dbReference>
<comment type="caution">
    <text evidence="2">The sequence shown here is derived from an EMBL/GenBank/DDBJ whole genome shotgun (WGS) entry which is preliminary data.</text>
</comment>
<evidence type="ECO:0000313" key="3">
    <source>
        <dbReference type="Proteomes" id="UP000589520"/>
    </source>
</evidence>
<accession>A0A7Y9PGS4</accession>
<dbReference type="Pfam" id="PF00668">
    <property type="entry name" value="Condensation"/>
    <property type="match status" value="1"/>
</dbReference>
<dbReference type="Gene3D" id="3.30.559.30">
    <property type="entry name" value="Nonribosomal peptide synthetase, condensation domain"/>
    <property type="match status" value="1"/>
</dbReference>
<evidence type="ECO:0000313" key="2">
    <source>
        <dbReference type="EMBL" id="NYF79597.1"/>
    </source>
</evidence>
<reference evidence="2 3" key="1">
    <citation type="submission" date="2020-07" db="EMBL/GenBank/DDBJ databases">
        <title>Genomic Encyclopedia of Type Strains, Phase IV (KMG-V): Genome sequencing to study the core and pangenomes of soil and plant-associated prokaryotes.</title>
        <authorList>
            <person name="Whitman W."/>
        </authorList>
    </citation>
    <scope>NUCLEOTIDE SEQUENCE [LARGE SCALE GENOMIC DNA]</scope>
    <source>
        <strain evidence="2 3">X4EP2</strain>
    </source>
</reference>
<dbReference type="PANTHER" id="PTHR28037:SF1">
    <property type="entry name" value="ALCOHOL O-ACETYLTRANSFERASE 1-RELATED"/>
    <property type="match status" value="1"/>
</dbReference>
<organism evidence="2 3">
    <name type="scientific">Granulicella arctica</name>
    <dbReference type="NCBI Taxonomy" id="940613"/>
    <lineage>
        <taxon>Bacteria</taxon>
        <taxon>Pseudomonadati</taxon>
        <taxon>Acidobacteriota</taxon>
        <taxon>Terriglobia</taxon>
        <taxon>Terriglobales</taxon>
        <taxon>Acidobacteriaceae</taxon>
        <taxon>Granulicella</taxon>
    </lineage>
</organism>
<dbReference type="RefSeq" id="WP_179490365.1">
    <property type="nucleotide sequence ID" value="NZ_JACCCW010000002.1"/>
</dbReference>
<proteinExistence type="predicted"/>
<dbReference type="AlphaFoldDB" id="A0A7Y9PGS4"/>
<dbReference type="Gene3D" id="3.30.559.10">
    <property type="entry name" value="Chloramphenicol acetyltransferase-like domain"/>
    <property type="match status" value="1"/>
</dbReference>
<dbReference type="SUPFAM" id="SSF52777">
    <property type="entry name" value="CoA-dependent acyltransferases"/>
    <property type="match status" value="2"/>
</dbReference>
<dbReference type="Proteomes" id="UP000589520">
    <property type="component" value="Unassembled WGS sequence"/>
</dbReference>
<keyword evidence="3" id="KW-1185">Reference proteome</keyword>
<name>A0A7Y9PGS4_9BACT</name>
<gene>
    <name evidence="2" type="ORF">HDF17_001917</name>
</gene>